<dbReference type="RefSeq" id="WP_149814246.1">
    <property type="nucleotide sequence ID" value="NZ_VUKA01000032.1"/>
</dbReference>
<dbReference type="InterPro" id="IPR037219">
    <property type="entry name" value="Peptidase_M41-like"/>
</dbReference>
<comment type="caution">
    <text evidence="1">The sequence shown here is derived from an EMBL/GenBank/DDBJ whole genome shotgun (WGS) entry which is preliminary data.</text>
</comment>
<dbReference type="Proteomes" id="UP000322110">
    <property type="component" value="Unassembled WGS sequence"/>
</dbReference>
<evidence type="ECO:0000313" key="2">
    <source>
        <dbReference type="Proteomes" id="UP000322110"/>
    </source>
</evidence>
<dbReference type="Gene3D" id="1.20.58.760">
    <property type="entry name" value="Peptidase M41"/>
    <property type="match status" value="1"/>
</dbReference>
<protein>
    <recommendedName>
        <fullName evidence="3">Peptidase M41 domain-containing protein</fullName>
    </recommendedName>
</protein>
<dbReference type="GO" id="GO:0006508">
    <property type="term" value="P:proteolysis"/>
    <property type="evidence" value="ECO:0007669"/>
    <property type="project" value="InterPro"/>
</dbReference>
<accession>A0A5B2TC02</accession>
<sequence length="258" mass="28205">MITHIPCGVNTLNLPPDLVDQVAALQTLLLRKAVRLGDTKPASRKDVARHEAGHAVIAVLLGVKLRCCWIKQEHGVWGGYTEPDEPASWFILLPNAKQRVYTPIGCLARAYFGLAGPLAERQQGRGVGPANLAVDLPELIGVFEALWIAIVMAMFPDHQPTTDEELAMVSGVHMALMQRLELHLQAMLQAETARITKIATQLQQRGHLTTHQTSALLHGIWPIDLSATFDQLRQGLPVGPLPKALPPVYLEAALEMEG</sequence>
<gene>
    <name evidence="1" type="ORF">F0Q34_20510</name>
</gene>
<dbReference type="EMBL" id="VUKA01000032">
    <property type="protein sequence ID" value="KAA2211368.1"/>
    <property type="molecule type" value="Genomic_DNA"/>
</dbReference>
<dbReference type="GO" id="GO:0004222">
    <property type="term" value="F:metalloendopeptidase activity"/>
    <property type="evidence" value="ECO:0007669"/>
    <property type="project" value="InterPro"/>
</dbReference>
<keyword evidence="2" id="KW-1185">Reference proteome</keyword>
<name>A0A5B2TC02_9PROT</name>
<dbReference type="SUPFAM" id="SSF140990">
    <property type="entry name" value="FtsH protease domain-like"/>
    <property type="match status" value="1"/>
</dbReference>
<organism evidence="1 2">
    <name type="scientific">Teichococcus oryzae</name>
    <dbReference type="NCBI Taxonomy" id="1608942"/>
    <lineage>
        <taxon>Bacteria</taxon>
        <taxon>Pseudomonadati</taxon>
        <taxon>Pseudomonadota</taxon>
        <taxon>Alphaproteobacteria</taxon>
        <taxon>Acetobacterales</taxon>
        <taxon>Roseomonadaceae</taxon>
        <taxon>Roseomonas</taxon>
    </lineage>
</organism>
<dbReference type="GO" id="GO:0004176">
    <property type="term" value="F:ATP-dependent peptidase activity"/>
    <property type="evidence" value="ECO:0007669"/>
    <property type="project" value="InterPro"/>
</dbReference>
<dbReference type="AlphaFoldDB" id="A0A5B2TC02"/>
<proteinExistence type="predicted"/>
<evidence type="ECO:0008006" key="3">
    <source>
        <dbReference type="Google" id="ProtNLM"/>
    </source>
</evidence>
<evidence type="ECO:0000313" key="1">
    <source>
        <dbReference type="EMBL" id="KAA2211368.1"/>
    </source>
</evidence>
<reference evidence="1 2" key="1">
    <citation type="journal article" date="2015" name="Int. J. Syst. Evol. Microbiol.">
        <title>Roseomonas oryzae sp. nov., isolated from paddy rhizosphere soil.</title>
        <authorList>
            <person name="Ramaprasad E.V."/>
            <person name="Sasikala Ch."/>
            <person name="Ramana Ch.V."/>
        </authorList>
    </citation>
    <scope>NUCLEOTIDE SEQUENCE [LARGE SCALE GENOMIC DNA]</scope>
    <source>
        <strain evidence="1 2">KCTC 42542</strain>
    </source>
</reference>
<dbReference type="OrthoDB" id="9809379at2"/>
<dbReference type="GO" id="GO:0005524">
    <property type="term" value="F:ATP binding"/>
    <property type="evidence" value="ECO:0007669"/>
    <property type="project" value="InterPro"/>
</dbReference>